<dbReference type="InterPro" id="IPR036227">
    <property type="entry name" value="Ribosomal_uL15/eL18_sf"/>
</dbReference>
<dbReference type="Gramene" id="Kaladp0095s0287.1.v1.1">
    <property type="protein sequence ID" value="Kaladp0095s0287.1.v1.1"/>
    <property type="gene ID" value="Kaladp0095s0287.v1.1"/>
</dbReference>
<evidence type="ECO:0000256" key="1">
    <source>
        <dbReference type="ARBA" id="ARBA00007320"/>
    </source>
</evidence>
<dbReference type="InterPro" id="IPR032675">
    <property type="entry name" value="LRR_dom_sf"/>
</dbReference>
<dbReference type="GO" id="GO:0022625">
    <property type="term" value="C:cytosolic large ribosomal subunit"/>
    <property type="evidence" value="ECO:0007669"/>
    <property type="project" value="TreeGrafter"/>
</dbReference>
<dbReference type="HAMAP" id="MF_01341">
    <property type="entry name" value="Ribosomal_uL15"/>
    <property type="match status" value="1"/>
</dbReference>
<keyword evidence="2" id="KW-0689">Ribosomal protein</keyword>
<evidence type="ECO:0000259" key="5">
    <source>
        <dbReference type="Pfam" id="PF00828"/>
    </source>
</evidence>
<dbReference type="Pfam" id="PF00828">
    <property type="entry name" value="Ribosomal_L27A"/>
    <property type="match status" value="1"/>
</dbReference>
<protein>
    <recommendedName>
        <fullName evidence="5">Large ribosomal subunit protein uL15/eL18 domain-containing protein</fullName>
    </recommendedName>
</protein>
<dbReference type="InterPro" id="IPR001611">
    <property type="entry name" value="Leu-rich_rpt"/>
</dbReference>
<proteinExistence type="inferred from homology"/>
<evidence type="ECO:0000313" key="6">
    <source>
        <dbReference type="EnsemblPlants" id="Kaladp0095s0287.1.v1.1"/>
    </source>
</evidence>
<dbReference type="Gene3D" id="3.80.10.10">
    <property type="entry name" value="Ribonuclease Inhibitor"/>
    <property type="match status" value="1"/>
</dbReference>
<comment type="similarity">
    <text evidence="1">Belongs to the universal ribosomal protein uL15 family.</text>
</comment>
<dbReference type="SUPFAM" id="SSF52080">
    <property type="entry name" value="Ribosomal proteins L15p and L18e"/>
    <property type="match status" value="1"/>
</dbReference>
<evidence type="ECO:0000256" key="4">
    <source>
        <dbReference type="SAM" id="MobiDB-lite"/>
    </source>
</evidence>
<dbReference type="PANTHER" id="PTHR12934">
    <property type="entry name" value="50S RIBOSOMAL PROTEIN L15"/>
    <property type="match status" value="1"/>
</dbReference>
<dbReference type="EnsemblPlants" id="Kaladp0095s0287.1.v1.1">
    <property type="protein sequence ID" value="Kaladp0095s0287.1.v1.1"/>
    <property type="gene ID" value="Kaladp0095s0287.v1.1"/>
</dbReference>
<feature type="domain" description="Large ribosomal subunit protein uL15/eL18" evidence="5">
    <location>
        <begin position="317"/>
        <end position="383"/>
    </location>
</feature>
<sequence length="422" mass="45887">MERHNQRNDEQLVQLKSLFVNGNRSALPPSASSLPADLETFKGNVANLEWKSCNFGAIGFHAKSNLGRGLAVRSQASTSAVVDSASAGVRFRLDNLGPQPGSRKNRKRKGRITGAIPKEIGLLSKMVFLDLSENRLTGPIPDEIGNCTALQMLNLSNNTLGRTLPNSLSTLSRLQSGTAKIPRIFAAANREDPSGQPRRLIRGENRTLRIFAVPYRENDPACMCLQPRKGRGLAVRSQASTSAVVDSASAGVRFRLDNLGPQPGSRKNRKRKGRGHAAGQGGSCGFGMRGQKSRSGPGVRKGFEGGPLYRRLLKLRGIAESVKTEGEDVSLETLKERGLINPSGRERKLPLKILGDGDFNIKLNFKARSFSTAAKEKLEFAGCILTELPGRKKWMKPSVLKNVARAEEYFAKKKAAAESKFA</sequence>
<dbReference type="AlphaFoldDB" id="A0A7N0UZ54"/>
<feature type="region of interest" description="Disordered" evidence="4">
    <location>
        <begin position="255"/>
        <end position="302"/>
    </location>
</feature>
<dbReference type="Gene3D" id="3.100.10.10">
    <property type="match status" value="1"/>
</dbReference>
<organism evidence="6 7">
    <name type="scientific">Kalanchoe fedtschenkoi</name>
    <name type="common">Lavender scallops</name>
    <name type="synonym">South American air plant</name>
    <dbReference type="NCBI Taxonomy" id="63787"/>
    <lineage>
        <taxon>Eukaryota</taxon>
        <taxon>Viridiplantae</taxon>
        <taxon>Streptophyta</taxon>
        <taxon>Embryophyta</taxon>
        <taxon>Tracheophyta</taxon>
        <taxon>Spermatophyta</taxon>
        <taxon>Magnoliopsida</taxon>
        <taxon>eudicotyledons</taxon>
        <taxon>Gunneridae</taxon>
        <taxon>Pentapetalae</taxon>
        <taxon>Saxifragales</taxon>
        <taxon>Crassulaceae</taxon>
        <taxon>Kalanchoe</taxon>
    </lineage>
</organism>
<dbReference type="SUPFAM" id="SSF52058">
    <property type="entry name" value="L domain-like"/>
    <property type="match status" value="1"/>
</dbReference>
<name>A0A7N0UZ54_KALFE</name>
<dbReference type="PANTHER" id="PTHR12934:SF11">
    <property type="entry name" value="LARGE RIBOSOMAL SUBUNIT PROTEIN UL15M"/>
    <property type="match status" value="1"/>
</dbReference>
<reference evidence="6" key="1">
    <citation type="submission" date="2021-01" db="UniProtKB">
        <authorList>
            <consortium name="EnsemblPlants"/>
        </authorList>
    </citation>
    <scope>IDENTIFICATION</scope>
</reference>
<dbReference type="GO" id="GO:0006412">
    <property type="term" value="P:translation"/>
    <property type="evidence" value="ECO:0007669"/>
    <property type="project" value="InterPro"/>
</dbReference>
<feature type="compositionally biased region" description="Gly residues" evidence="4">
    <location>
        <begin position="276"/>
        <end position="288"/>
    </location>
</feature>
<evidence type="ECO:0000256" key="3">
    <source>
        <dbReference type="ARBA" id="ARBA00023274"/>
    </source>
</evidence>
<evidence type="ECO:0000313" key="7">
    <source>
        <dbReference type="Proteomes" id="UP000594263"/>
    </source>
</evidence>
<dbReference type="InterPro" id="IPR005749">
    <property type="entry name" value="Ribosomal_uL15_bac-type"/>
</dbReference>
<keyword evidence="7" id="KW-1185">Reference proteome</keyword>
<dbReference type="Pfam" id="PF00560">
    <property type="entry name" value="LRR_1"/>
    <property type="match status" value="2"/>
</dbReference>
<feature type="compositionally biased region" description="Basic residues" evidence="4">
    <location>
        <begin position="266"/>
        <end position="275"/>
    </location>
</feature>
<accession>A0A7N0UZ54</accession>
<dbReference type="Proteomes" id="UP000594263">
    <property type="component" value="Unplaced"/>
</dbReference>
<evidence type="ECO:0000256" key="2">
    <source>
        <dbReference type="ARBA" id="ARBA00022980"/>
    </source>
</evidence>
<dbReference type="InterPro" id="IPR030878">
    <property type="entry name" value="Ribosomal_uL15"/>
</dbReference>
<dbReference type="GO" id="GO:0003735">
    <property type="term" value="F:structural constituent of ribosome"/>
    <property type="evidence" value="ECO:0007669"/>
    <property type="project" value="InterPro"/>
</dbReference>
<keyword evidence="3" id="KW-0687">Ribonucleoprotein</keyword>
<dbReference type="InterPro" id="IPR021131">
    <property type="entry name" value="Ribosomal_uL15/eL18"/>
</dbReference>
<dbReference type="GO" id="GO:0003729">
    <property type="term" value="F:mRNA binding"/>
    <property type="evidence" value="ECO:0007669"/>
    <property type="project" value="UniProtKB-ARBA"/>
</dbReference>